<dbReference type="Proteomes" id="UP000499080">
    <property type="component" value="Unassembled WGS sequence"/>
</dbReference>
<feature type="transmembrane region" description="Helical" evidence="6">
    <location>
        <begin position="31"/>
        <end position="53"/>
    </location>
</feature>
<organism evidence="7 8">
    <name type="scientific">Araneus ventricosus</name>
    <name type="common">Orbweaver spider</name>
    <name type="synonym">Epeira ventricosa</name>
    <dbReference type="NCBI Taxonomy" id="182803"/>
    <lineage>
        <taxon>Eukaryota</taxon>
        <taxon>Metazoa</taxon>
        <taxon>Ecdysozoa</taxon>
        <taxon>Arthropoda</taxon>
        <taxon>Chelicerata</taxon>
        <taxon>Arachnida</taxon>
        <taxon>Araneae</taxon>
        <taxon>Araneomorphae</taxon>
        <taxon>Entelegynae</taxon>
        <taxon>Araneoidea</taxon>
        <taxon>Araneidae</taxon>
        <taxon>Araneus</taxon>
    </lineage>
</organism>
<sequence length="100" mass="11704">MTITYSLDVANTRFCGFAKLLGRWKGSIYKILWKEFIVFLAGYSLLSVTYRFFLSEPQKSYHHELDNFPNRFLVEDRQYSLGALQSVEVKRPLRGVVGKF</sequence>
<keyword evidence="8" id="KW-1185">Reference proteome</keyword>
<evidence type="ECO:0000256" key="1">
    <source>
        <dbReference type="ARBA" id="ARBA00004370"/>
    </source>
</evidence>
<evidence type="ECO:0000256" key="3">
    <source>
        <dbReference type="ARBA" id="ARBA00022989"/>
    </source>
</evidence>
<keyword evidence="2 6" id="KW-0812">Transmembrane</keyword>
<keyword evidence="3 6" id="KW-1133">Transmembrane helix</keyword>
<dbReference type="InterPro" id="IPR021134">
    <property type="entry name" value="Bestrophin-like"/>
</dbReference>
<dbReference type="EMBL" id="BGPR01000035">
    <property type="protein sequence ID" value="GBL84033.1"/>
    <property type="molecule type" value="Genomic_DNA"/>
</dbReference>
<reference evidence="7 8" key="1">
    <citation type="journal article" date="2019" name="Sci. Rep.">
        <title>Orb-weaving spider Araneus ventricosus genome elucidates the spidroin gene catalogue.</title>
        <authorList>
            <person name="Kono N."/>
            <person name="Nakamura H."/>
            <person name="Ohtoshi R."/>
            <person name="Moran D.A.P."/>
            <person name="Shinohara A."/>
            <person name="Yoshida Y."/>
            <person name="Fujiwara M."/>
            <person name="Mori M."/>
            <person name="Tomita M."/>
            <person name="Arakawa K."/>
        </authorList>
    </citation>
    <scope>NUCLEOTIDE SEQUENCE [LARGE SCALE GENOMIC DNA]</scope>
</reference>
<comment type="caution">
    <text evidence="7">The sequence shown here is derived from an EMBL/GenBank/DDBJ whole genome shotgun (WGS) entry which is preliminary data.</text>
</comment>
<dbReference type="Pfam" id="PF01062">
    <property type="entry name" value="Bestrophin"/>
    <property type="match status" value="1"/>
</dbReference>
<name>A0A4Y2AWC6_ARAVE</name>
<keyword evidence="6" id="KW-0813">Transport</keyword>
<evidence type="ECO:0000256" key="6">
    <source>
        <dbReference type="RuleBase" id="RU363126"/>
    </source>
</evidence>
<keyword evidence="6" id="KW-0868">Chloride</keyword>
<dbReference type="AlphaFoldDB" id="A0A4Y2AWC6"/>
<evidence type="ECO:0000256" key="4">
    <source>
        <dbReference type="ARBA" id="ARBA00023136"/>
    </source>
</evidence>
<dbReference type="PANTHER" id="PTHR10736">
    <property type="entry name" value="BESTROPHIN"/>
    <property type="match status" value="1"/>
</dbReference>
<protein>
    <recommendedName>
        <fullName evidence="6">Bestrophin homolog</fullName>
    </recommendedName>
</protein>
<accession>A0A4Y2AWC6</accession>
<comment type="caution">
    <text evidence="6">Lacks conserved residue(s) required for the propagation of feature annotation.</text>
</comment>
<comment type="subcellular location">
    <subcellularLocation>
        <location evidence="6">Cell membrane</location>
        <topology evidence="6">Multi-pass membrane protein</topology>
    </subcellularLocation>
    <subcellularLocation>
        <location evidence="1">Membrane</location>
    </subcellularLocation>
</comment>
<keyword evidence="6" id="KW-0869">Chloride channel</keyword>
<evidence type="ECO:0000313" key="8">
    <source>
        <dbReference type="Proteomes" id="UP000499080"/>
    </source>
</evidence>
<keyword evidence="6" id="KW-1003">Cell membrane</keyword>
<dbReference type="GO" id="GO:0005254">
    <property type="term" value="F:chloride channel activity"/>
    <property type="evidence" value="ECO:0007669"/>
    <property type="project" value="UniProtKB-KW"/>
</dbReference>
<keyword evidence="6" id="KW-0406">Ion transport</keyword>
<comment type="function">
    <text evidence="6">Forms chloride channels.</text>
</comment>
<proteinExistence type="inferred from homology"/>
<gene>
    <name evidence="7" type="ORF">AVEN_100894_1</name>
</gene>
<evidence type="ECO:0000256" key="2">
    <source>
        <dbReference type="ARBA" id="ARBA00022692"/>
    </source>
</evidence>
<comment type="similarity">
    <text evidence="5 6">Belongs to the anion channel-forming bestrophin (TC 1.A.46) family. Calcium-sensitive chloride channel subfamily.</text>
</comment>
<dbReference type="GO" id="GO:0005886">
    <property type="term" value="C:plasma membrane"/>
    <property type="evidence" value="ECO:0007669"/>
    <property type="project" value="UniProtKB-SubCell"/>
</dbReference>
<evidence type="ECO:0000313" key="7">
    <source>
        <dbReference type="EMBL" id="GBL84033.1"/>
    </source>
</evidence>
<dbReference type="OrthoDB" id="8194110at2759"/>
<dbReference type="GO" id="GO:0034707">
    <property type="term" value="C:chloride channel complex"/>
    <property type="evidence" value="ECO:0007669"/>
    <property type="project" value="UniProtKB-KW"/>
</dbReference>
<dbReference type="InterPro" id="IPR000615">
    <property type="entry name" value="Bestrophin"/>
</dbReference>
<evidence type="ECO:0000256" key="5">
    <source>
        <dbReference type="ARBA" id="ARBA00034769"/>
    </source>
</evidence>
<keyword evidence="6" id="KW-0407">Ion channel</keyword>
<keyword evidence="4 6" id="KW-0472">Membrane</keyword>